<dbReference type="EMBL" id="CP059894">
    <property type="protein sequence ID" value="QNJ96472.1"/>
    <property type="molecule type" value="Genomic_DNA"/>
</dbReference>
<accession>A0A7G8PQ56</accession>
<dbReference type="RefSeq" id="WP_187099564.1">
    <property type="nucleotide sequence ID" value="NZ_CP059894.1"/>
</dbReference>
<organism evidence="1 2">
    <name type="scientific">Mycolicibacterium fluoranthenivorans</name>
    <dbReference type="NCBI Taxonomy" id="258505"/>
    <lineage>
        <taxon>Bacteria</taxon>
        <taxon>Bacillati</taxon>
        <taxon>Actinomycetota</taxon>
        <taxon>Actinomycetes</taxon>
        <taxon>Mycobacteriales</taxon>
        <taxon>Mycobacteriaceae</taxon>
        <taxon>Mycolicibacterium</taxon>
    </lineage>
</organism>
<dbReference type="Proteomes" id="UP000515498">
    <property type="component" value="Chromosome"/>
</dbReference>
<proteinExistence type="predicted"/>
<dbReference type="AlphaFoldDB" id="A0A7G8PQ56"/>
<protein>
    <submittedName>
        <fullName evidence="1">Uncharacterized protein</fullName>
    </submittedName>
</protein>
<dbReference type="KEGG" id="mflu:HZU40_11795"/>
<sequence length="90" mass="10050">MQVIAGREDDDTTGYRQQTIEHGDIIATGTVHSDGYGTTPTERAQFIITTIRDHLTRTACTHHLNQHATINSVLDTEMRWCPLCGSRLPT</sequence>
<evidence type="ECO:0000313" key="1">
    <source>
        <dbReference type="EMBL" id="QNJ96472.1"/>
    </source>
</evidence>
<gene>
    <name evidence="1" type="ORF">HZU40_11795</name>
</gene>
<evidence type="ECO:0000313" key="2">
    <source>
        <dbReference type="Proteomes" id="UP000515498"/>
    </source>
</evidence>
<reference evidence="1 2" key="1">
    <citation type="submission" date="2020-07" db="EMBL/GenBank/DDBJ databases">
        <title>Draft genome sequence of four isobutane-metabolizing strains capable of cometabolically degrading diverse ether contaminants.</title>
        <authorList>
            <person name="Chen W."/>
            <person name="Faulkner N."/>
            <person name="Smith C."/>
            <person name="Hyman M."/>
        </authorList>
    </citation>
    <scope>NUCLEOTIDE SEQUENCE [LARGE SCALE GENOMIC DNA]</scope>
    <source>
        <strain evidence="1 2">2A</strain>
    </source>
</reference>
<name>A0A7G8PQ56_9MYCO</name>